<feature type="domain" description="Peptidase S9 prolyl oligopeptidase catalytic" evidence="5">
    <location>
        <begin position="493"/>
        <end position="696"/>
    </location>
</feature>
<keyword evidence="2" id="KW-0378">Hydrolase</keyword>
<proteinExistence type="predicted"/>
<dbReference type="InterPro" id="IPR023302">
    <property type="entry name" value="Pept_S9A_N"/>
</dbReference>
<keyword evidence="3" id="KW-0720">Serine protease</keyword>
<dbReference type="GO" id="GO:0005829">
    <property type="term" value="C:cytosol"/>
    <property type="evidence" value="ECO:0007669"/>
    <property type="project" value="TreeGrafter"/>
</dbReference>
<feature type="domain" description="Peptidase S9A N-terminal" evidence="6">
    <location>
        <begin position="30"/>
        <end position="427"/>
    </location>
</feature>
<evidence type="ECO:0000313" key="7">
    <source>
        <dbReference type="EMBL" id="SHE77694.1"/>
    </source>
</evidence>
<organism evidence="7 8">
    <name type="scientific">Mariniphaga anaerophila</name>
    <dbReference type="NCBI Taxonomy" id="1484053"/>
    <lineage>
        <taxon>Bacteria</taxon>
        <taxon>Pseudomonadati</taxon>
        <taxon>Bacteroidota</taxon>
        <taxon>Bacteroidia</taxon>
        <taxon>Marinilabiliales</taxon>
        <taxon>Prolixibacteraceae</taxon>
        <taxon>Mariniphaga</taxon>
    </lineage>
</organism>
<dbReference type="AlphaFoldDB" id="A0A1M4W8X7"/>
<keyword evidence="8" id="KW-1185">Reference proteome</keyword>
<evidence type="ECO:0000313" key="8">
    <source>
        <dbReference type="Proteomes" id="UP000184164"/>
    </source>
</evidence>
<dbReference type="GO" id="GO:0006508">
    <property type="term" value="P:proteolysis"/>
    <property type="evidence" value="ECO:0007669"/>
    <property type="project" value="UniProtKB-KW"/>
</dbReference>
<name>A0A1M4W8X7_9BACT</name>
<dbReference type="InterPro" id="IPR002470">
    <property type="entry name" value="Peptidase_S9A"/>
</dbReference>
<dbReference type="SUPFAM" id="SSF53474">
    <property type="entry name" value="alpha/beta-Hydrolases"/>
    <property type="match status" value="1"/>
</dbReference>
<dbReference type="Pfam" id="PF02897">
    <property type="entry name" value="Peptidase_S9_N"/>
    <property type="match status" value="1"/>
</dbReference>
<dbReference type="PANTHER" id="PTHR42881:SF13">
    <property type="entry name" value="PROLYL ENDOPEPTIDASE"/>
    <property type="match status" value="1"/>
</dbReference>
<evidence type="ECO:0000256" key="2">
    <source>
        <dbReference type="ARBA" id="ARBA00022801"/>
    </source>
</evidence>
<evidence type="ECO:0000256" key="4">
    <source>
        <dbReference type="SAM" id="SignalP"/>
    </source>
</evidence>
<dbReference type="Gene3D" id="2.130.10.120">
    <property type="entry name" value="Prolyl oligopeptidase, N-terminal domain"/>
    <property type="match status" value="1"/>
</dbReference>
<evidence type="ECO:0000256" key="1">
    <source>
        <dbReference type="ARBA" id="ARBA00022670"/>
    </source>
</evidence>
<dbReference type="PRINTS" id="PR00862">
    <property type="entry name" value="PROLIGOPTASE"/>
</dbReference>
<feature type="chain" id="PRO_5013087122" evidence="4">
    <location>
        <begin position="29"/>
        <end position="698"/>
    </location>
</feature>
<keyword evidence="1" id="KW-0645">Protease</keyword>
<dbReference type="Gene3D" id="3.40.50.1820">
    <property type="entry name" value="alpha/beta hydrolase"/>
    <property type="match status" value="1"/>
</dbReference>
<dbReference type="Proteomes" id="UP000184164">
    <property type="component" value="Unassembled WGS sequence"/>
</dbReference>
<dbReference type="SUPFAM" id="SSF50993">
    <property type="entry name" value="Peptidase/esterase 'gauge' domain"/>
    <property type="match status" value="1"/>
</dbReference>
<feature type="signal peptide" evidence="4">
    <location>
        <begin position="1"/>
        <end position="28"/>
    </location>
</feature>
<evidence type="ECO:0000256" key="3">
    <source>
        <dbReference type="ARBA" id="ARBA00022825"/>
    </source>
</evidence>
<dbReference type="InterPro" id="IPR051167">
    <property type="entry name" value="Prolyl_oligopep/macrocyclase"/>
</dbReference>
<sequence length="698" mass="79636">MSIQPKYYTMKRVINLIFLMMATQMIIAQEADPYQWLEEVEAPKALEWVEEWNDKSIGVISSQPGYNDIYEKNLDILNSTDRIANPGIYGKYVYNFWQDQQYQRGIWRRAELKSYLSGTPDWEILLNIDELSKKDDVKWVFKGASGLYPDYNKFLVTLSKGGGDAAIVKEFDVQSKAFVENGFFLPEAKGGASWIDENTLLVSTDFGDGVTTSGYPMQVKIWKRGTKLENAQEVYKGLETDMGIWGYAQQNPEKVYQLITRRTSFYSGDYLFIENGKAVKLDLPDDIELNTIFNGQVIFQLKSAWDVNNKSFQQGAVISIDYNDLLNGKRNFELVVEPGERSSITQISNTKDRLLVNMLENVKSELYSFRFENKWEKEKINAPDFGNISLGSTDEFSNKFFFYFQNFLEPSTLYFGDASSGEISKVKSLPSWFPTEKYEVQQFEAVSKDGTHIPYFVAHRKSMKLDGNNPTLLYAYGGFEIPQLPRYSAATGVSWLEKGGVYVLANLRGGGEFGPQWHQAGLKENRQLVFNDFHAVAEDLIERKITSSKKLGIYGGSNGGLLVGVAFTQRPDLYNAAVCAVPLLDMKRYNKLLAGASWMAEYGNPDIPEEWEYIKKYSPYQNVKKGMDYPEVFFTTSTRDDRVHPGHARKMVAKMNDLGYKIYYFENTEGGHAGASTNEQRAKMNALIYSYLQMKLMD</sequence>
<keyword evidence="4" id="KW-0732">Signal</keyword>
<reference evidence="7 8" key="1">
    <citation type="submission" date="2016-11" db="EMBL/GenBank/DDBJ databases">
        <authorList>
            <person name="Jaros S."/>
            <person name="Januszkiewicz K."/>
            <person name="Wedrychowicz H."/>
        </authorList>
    </citation>
    <scope>NUCLEOTIDE SEQUENCE [LARGE SCALE GENOMIC DNA]</scope>
    <source>
        <strain evidence="7 8">DSM 26910</strain>
    </source>
</reference>
<dbReference type="GO" id="GO:0004252">
    <property type="term" value="F:serine-type endopeptidase activity"/>
    <property type="evidence" value="ECO:0007669"/>
    <property type="project" value="InterPro"/>
</dbReference>
<dbReference type="InterPro" id="IPR001375">
    <property type="entry name" value="Peptidase_S9_cat"/>
</dbReference>
<protein>
    <submittedName>
        <fullName evidence="7">Prolyl oligopeptidase</fullName>
    </submittedName>
</protein>
<dbReference type="InterPro" id="IPR029058">
    <property type="entry name" value="AB_hydrolase_fold"/>
</dbReference>
<gene>
    <name evidence="7" type="ORF">SAMN05444274_102366</name>
</gene>
<dbReference type="STRING" id="1484053.SAMN05444274_102366"/>
<dbReference type="Pfam" id="PF00326">
    <property type="entry name" value="Peptidase_S9"/>
    <property type="match status" value="1"/>
</dbReference>
<dbReference type="EMBL" id="FQUM01000002">
    <property type="protein sequence ID" value="SHE77694.1"/>
    <property type="molecule type" value="Genomic_DNA"/>
</dbReference>
<evidence type="ECO:0000259" key="6">
    <source>
        <dbReference type="Pfam" id="PF02897"/>
    </source>
</evidence>
<dbReference type="GO" id="GO:0070012">
    <property type="term" value="F:oligopeptidase activity"/>
    <property type="evidence" value="ECO:0007669"/>
    <property type="project" value="TreeGrafter"/>
</dbReference>
<evidence type="ECO:0000259" key="5">
    <source>
        <dbReference type="Pfam" id="PF00326"/>
    </source>
</evidence>
<dbReference type="PANTHER" id="PTHR42881">
    <property type="entry name" value="PROLYL ENDOPEPTIDASE"/>
    <property type="match status" value="1"/>
</dbReference>
<accession>A0A1M4W8X7</accession>